<keyword evidence="5 9" id="KW-0812">Transmembrane</keyword>
<dbReference type="Proteomes" id="UP000824118">
    <property type="component" value="Unassembled WGS sequence"/>
</dbReference>
<dbReference type="PANTHER" id="PTHR38438">
    <property type="entry name" value="RIBOFLAVIN TRANSPORTER RIBU"/>
    <property type="match status" value="1"/>
</dbReference>
<evidence type="ECO:0000313" key="11">
    <source>
        <dbReference type="Proteomes" id="UP000824118"/>
    </source>
</evidence>
<keyword evidence="3 8" id="KW-0813">Transport</keyword>
<feature type="transmembrane region" description="Helical" evidence="9">
    <location>
        <begin position="57"/>
        <end position="76"/>
    </location>
</feature>
<dbReference type="InterPro" id="IPR025720">
    <property type="entry name" value="RibU"/>
</dbReference>
<evidence type="ECO:0000313" key="10">
    <source>
        <dbReference type="EMBL" id="HIU50774.1"/>
    </source>
</evidence>
<accession>A0A9D1LZ61</accession>
<dbReference type="AlphaFoldDB" id="A0A9D1LZ61"/>
<dbReference type="Gene3D" id="1.10.1760.20">
    <property type="match status" value="1"/>
</dbReference>
<proteinExistence type="inferred from homology"/>
<organism evidence="10 11">
    <name type="scientific">Candidatus Limousia pullorum</name>
    <dbReference type="NCBI Taxonomy" id="2840860"/>
    <lineage>
        <taxon>Bacteria</taxon>
        <taxon>Bacillati</taxon>
        <taxon>Bacillota</taxon>
        <taxon>Clostridia</taxon>
        <taxon>Eubacteriales</taxon>
        <taxon>Oscillospiraceae</taxon>
        <taxon>Oscillospiraceae incertae sedis</taxon>
        <taxon>Candidatus Limousia</taxon>
    </lineage>
</organism>
<reference evidence="10" key="1">
    <citation type="submission" date="2020-10" db="EMBL/GenBank/DDBJ databases">
        <authorList>
            <person name="Gilroy R."/>
        </authorList>
    </citation>
    <scope>NUCLEOTIDE SEQUENCE</scope>
    <source>
        <strain evidence="10">ChiGjej1B1-1684</strain>
    </source>
</reference>
<comment type="function">
    <text evidence="8">Probably a riboflavin-binding protein that interacts with the energy-coupling factor (ECF) ABC-transporter complex.</text>
</comment>
<name>A0A9D1LZ61_9FIRM</name>
<dbReference type="PIRSF" id="PIRSF037778">
    <property type="entry name" value="UCP037778_transp_RibU"/>
    <property type="match status" value="1"/>
</dbReference>
<keyword evidence="4 8" id="KW-1003">Cell membrane</keyword>
<dbReference type="GO" id="GO:0005886">
    <property type="term" value="C:plasma membrane"/>
    <property type="evidence" value="ECO:0007669"/>
    <property type="project" value="UniProtKB-SubCell"/>
</dbReference>
<feature type="transmembrane region" description="Helical" evidence="9">
    <location>
        <begin position="120"/>
        <end position="153"/>
    </location>
</feature>
<feature type="transmembrane region" description="Helical" evidence="9">
    <location>
        <begin position="22"/>
        <end position="45"/>
    </location>
</feature>
<protein>
    <recommendedName>
        <fullName evidence="8">Riboflavin transporter</fullName>
    </recommendedName>
</protein>
<feature type="transmembrane region" description="Helical" evidence="9">
    <location>
        <begin position="173"/>
        <end position="201"/>
    </location>
</feature>
<keyword evidence="7 8" id="KW-0472">Membrane</keyword>
<evidence type="ECO:0000256" key="7">
    <source>
        <dbReference type="ARBA" id="ARBA00023136"/>
    </source>
</evidence>
<dbReference type="GO" id="GO:0032217">
    <property type="term" value="F:riboflavin transmembrane transporter activity"/>
    <property type="evidence" value="ECO:0007669"/>
    <property type="project" value="UniProtKB-UniRule"/>
</dbReference>
<gene>
    <name evidence="10" type="ORF">IAD22_07155</name>
</gene>
<comment type="caution">
    <text evidence="10">The sequence shown here is derived from an EMBL/GenBank/DDBJ whole genome shotgun (WGS) entry which is preliminary data.</text>
</comment>
<comment type="similarity">
    <text evidence="2 8">Belongs to the prokaryotic riboflavin transporter (P-RFT) (TC 2.A.87) family.</text>
</comment>
<evidence type="ECO:0000256" key="1">
    <source>
        <dbReference type="ARBA" id="ARBA00004651"/>
    </source>
</evidence>
<evidence type="ECO:0000256" key="9">
    <source>
        <dbReference type="SAM" id="Phobius"/>
    </source>
</evidence>
<dbReference type="PANTHER" id="PTHR38438:SF1">
    <property type="entry name" value="RIBOFLAVIN TRANSPORTER RIBU"/>
    <property type="match status" value="1"/>
</dbReference>
<evidence type="ECO:0000256" key="8">
    <source>
        <dbReference type="PIRNR" id="PIRNR037778"/>
    </source>
</evidence>
<dbReference type="Pfam" id="PF12822">
    <property type="entry name" value="ECF_trnsprt"/>
    <property type="match status" value="1"/>
</dbReference>
<evidence type="ECO:0000256" key="3">
    <source>
        <dbReference type="ARBA" id="ARBA00022448"/>
    </source>
</evidence>
<dbReference type="InterPro" id="IPR024529">
    <property type="entry name" value="ECF_trnsprt_substrate-spec"/>
</dbReference>
<evidence type="ECO:0000256" key="2">
    <source>
        <dbReference type="ARBA" id="ARBA00005540"/>
    </source>
</evidence>
<evidence type="ECO:0000256" key="5">
    <source>
        <dbReference type="ARBA" id="ARBA00022692"/>
    </source>
</evidence>
<dbReference type="EMBL" id="DVNG01000107">
    <property type="protein sequence ID" value="HIU50774.1"/>
    <property type="molecule type" value="Genomic_DNA"/>
</dbReference>
<reference evidence="10" key="2">
    <citation type="journal article" date="2021" name="PeerJ">
        <title>Extensive microbial diversity within the chicken gut microbiome revealed by metagenomics and culture.</title>
        <authorList>
            <person name="Gilroy R."/>
            <person name="Ravi A."/>
            <person name="Getino M."/>
            <person name="Pursley I."/>
            <person name="Horton D.L."/>
            <person name="Alikhan N.F."/>
            <person name="Baker D."/>
            <person name="Gharbi K."/>
            <person name="Hall N."/>
            <person name="Watson M."/>
            <person name="Adriaenssens E.M."/>
            <person name="Foster-Nyarko E."/>
            <person name="Jarju S."/>
            <person name="Secka A."/>
            <person name="Antonio M."/>
            <person name="Oren A."/>
            <person name="Chaudhuri R.R."/>
            <person name="La Ragione R."/>
            <person name="Hildebrand F."/>
            <person name="Pallen M.J."/>
        </authorList>
    </citation>
    <scope>NUCLEOTIDE SEQUENCE</scope>
    <source>
        <strain evidence="10">ChiGjej1B1-1684</strain>
    </source>
</reference>
<keyword evidence="6 9" id="KW-1133">Transmembrane helix</keyword>
<sequence length="212" mass="23014">MQTKSKVNNSAKQHTNTHLNRLIIAAMLSALAAALMFFEVPLPFIAPDFYKLDFSEIPVLIGGFSLGPVWAIVMELVKILLKFVLKGTMTAGVGELANFLMGCAFVVPASLLYKWKKKRSFALLGMGIGTVAMAVAAVFLNAYLLLPAYAAAFKMPMEAFVQMGSAINPNIDGLLSFVILAVAPFNLLKGILVSALVFFLYKPLSRLIHSKI</sequence>
<evidence type="ECO:0000256" key="6">
    <source>
        <dbReference type="ARBA" id="ARBA00022989"/>
    </source>
</evidence>
<evidence type="ECO:0000256" key="4">
    <source>
        <dbReference type="ARBA" id="ARBA00022475"/>
    </source>
</evidence>
<comment type="subcellular location">
    <subcellularLocation>
        <location evidence="1">Cell membrane</location>
        <topology evidence="1">Multi-pass membrane protein</topology>
    </subcellularLocation>
</comment>